<dbReference type="OrthoDB" id="193442at2"/>
<dbReference type="EMBL" id="BDCO01000002">
    <property type="protein sequence ID" value="GAT33422.1"/>
    <property type="molecule type" value="Genomic_DNA"/>
</dbReference>
<dbReference type="Proteomes" id="UP000076023">
    <property type="component" value="Unassembled WGS sequence"/>
</dbReference>
<feature type="transmembrane region" description="Helical" evidence="1">
    <location>
        <begin position="12"/>
        <end position="34"/>
    </location>
</feature>
<keyword evidence="1" id="KW-1133">Transmembrane helix</keyword>
<dbReference type="InterPro" id="IPR045584">
    <property type="entry name" value="Pilin-like"/>
</dbReference>
<dbReference type="Gene3D" id="3.30.700.10">
    <property type="entry name" value="Glycoprotein, Type 4 Pilin"/>
    <property type="match status" value="1"/>
</dbReference>
<dbReference type="RefSeq" id="WP_075079156.1">
    <property type="nucleotide sequence ID" value="NZ_BDCO01000002.1"/>
</dbReference>
<dbReference type="InterPro" id="IPR012902">
    <property type="entry name" value="N_methyl_site"/>
</dbReference>
<reference evidence="3" key="1">
    <citation type="journal article" date="2017" name="Genome Announc.">
        <title>Draft Genome Sequence of Terrimicrobium sacchariphilum NM-5T, a Facultative Anaerobic Soil Bacterium of the Class Spartobacteria.</title>
        <authorList>
            <person name="Qiu Y.L."/>
            <person name="Tourlousse D.M."/>
            <person name="Matsuura N."/>
            <person name="Ohashi A."/>
            <person name="Sekiguchi Y."/>
        </authorList>
    </citation>
    <scope>NUCLEOTIDE SEQUENCE [LARGE SCALE GENOMIC DNA]</scope>
    <source>
        <strain evidence="3">NM-5</strain>
    </source>
</reference>
<dbReference type="STRING" id="690879.TSACC_21838"/>
<accession>A0A146G7U9</accession>
<evidence type="ECO:0000313" key="2">
    <source>
        <dbReference type="EMBL" id="GAT33422.1"/>
    </source>
</evidence>
<keyword evidence="3" id="KW-1185">Reference proteome</keyword>
<comment type="caution">
    <text evidence="2">The sequence shown here is derived from an EMBL/GenBank/DDBJ whole genome shotgun (WGS) entry which is preliminary data.</text>
</comment>
<organism evidence="2 3">
    <name type="scientific">Terrimicrobium sacchariphilum</name>
    <dbReference type="NCBI Taxonomy" id="690879"/>
    <lineage>
        <taxon>Bacteria</taxon>
        <taxon>Pseudomonadati</taxon>
        <taxon>Verrucomicrobiota</taxon>
        <taxon>Terrimicrobiia</taxon>
        <taxon>Terrimicrobiales</taxon>
        <taxon>Terrimicrobiaceae</taxon>
        <taxon>Terrimicrobium</taxon>
    </lineage>
</organism>
<dbReference type="Pfam" id="PF07963">
    <property type="entry name" value="N_methyl"/>
    <property type="match status" value="1"/>
</dbReference>
<evidence type="ECO:0000256" key="1">
    <source>
        <dbReference type="SAM" id="Phobius"/>
    </source>
</evidence>
<keyword evidence="1" id="KW-0472">Membrane</keyword>
<sequence>MNFQIRHRGFSLVEVLAAVAIIGIITFLAIPNLIRIKEDSEKNLAMARAESLNMAMATYVQAAGQSAATANWTGATTDDQRYIQLAPYLAFAPDTLDNYMPLGYTVTFPATLVPLSKATLKGPGNAAIAY</sequence>
<dbReference type="AlphaFoldDB" id="A0A146G7U9"/>
<proteinExistence type="predicted"/>
<dbReference type="InParanoid" id="A0A146G7U9"/>
<keyword evidence="1" id="KW-0812">Transmembrane</keyword>
<dbReference type="PROSITE" id="PS00409">
    <property type="entry name" value="PROKAR_NTER_METHYL"/>
    <property type="match status" value="1"/>
</dbReference>
<protein>
    <submittedName>
        <fullName evidence="2">Prepilin-type N-terminal cleavage/methylation domain-containing protein</fullName>
    </submittedName>
</protein>
<gene>
    <name evidence="2" type="ORF">TSACC_21838</name>
</gene>
<dbReference type="SUPFAM" id="SSF54523">
    <property type="entry name" value="Pili subunits"/>
    <property type="match status" value="1"/>
</dbReference>
<dbReference type="NCBIfam" id="TIGR02532">
    <property type="entry name" value="IV_pilin_GFxxxE"/>
    <property type="match status" value="1"/>
</dbReference>
<evidence type="ECO:0000313" key="3">
    <source>
        <dbReference type="Proteomes" id="UP000076023"/>
    </source>
</evidence>
<name>A0A146G7U9_TERSA</name>